<dbReference type="PANTHER" id="PTHR33392:SF6">
    <property type="entry name" value="POLYISOPRENYL-TEICHOIC ACID--PEPTIDOGLYCAN TEICHOIC ACID TRANSFERASE TAGU"/>
    <property type="match status" value="1"/>
</dbReference>
<dbReference type="EMBL" id="VFOW01000001">
    <property type="protein sequence ID" value="TQL77171.1"/>
    <property type="molecule type" value="Genomic_DNA"/>
</dbReference>
<dbReference type="Gene3D" id="3.40.630.190">
    <property type="entry name" value="LCP protein"/>
    <property type="match status" value="1"/>
</dbReference>
<dbReference type="InterPro" id="IPR004474">
    <property type="entry name" value="LytR_CpsA_psr"/>
</dbReference>
<keyword evidence="2" id="KW-0812">Transmembrane</keyword>
<proteinExistence type="inferred from homology"/>
<evidence type="ECO:0000313" key="4">
    <source>
        <dbReference type="EMBL" id="TQL77171.1"/>
    </source>
</evidence>
<feature type="domain" description="Cell envelope-related transcriptional attenuator" evidence="3">
    <location>
        <begin position="87"/>
        <end position="243"/>
    </location>
</feature>
<dbReference type="Pfam" id="PF03816">
    <property type="entry name" value="LytR_cpsA_psr"/>
    <property type="match status" value="1"/>
</dbReference>
<protein>
    <submittedName>
        <fullName evidence="4">LytR family transcriptional attenuator</fullName>
    </submittedName>
</protein>
<dbReference type="AlphaFoldDB" id="A0A543AX65"/>
<evidence type="ECO:0000256" key="2">
    <source>
        <dbReference type="SAM" id="Phobius"/>
    </source>
</evidence>
<dbReference type="InterPro" id="IPR050922">
    <property type="entry name" value="LytR/CpsA/Psr_CW_biosynth"/>
</dbReference>
<name>A0A543AX65_9ACTN</name>
<keyword evidence="2" id="KW-1133">Transmembrane helix</keyword>
<evidence type="ECO:0000256" key="1">
    <source>
        <dbReference type="ARBA" id="ARBA00006068"/>
    </source>
</evidence>
<dbReference type="RefSeq" id="WP_142039649.1">
    <property type="nucleotide sequence ID" value="NZ_JBHTGS010000001.1"/>
</dbReference>
<reference evidence="4 5" key="1">
    <citation type="submission" date="2019-06" db="EMBL/GenBank/DDBJ databases">
        <title>Sequencing the genomes of 1000 actinobacteria strains.</title>
        <authorList>
            <person name="Klenk H.-P."/>
        </authorList>
    </citation>
    <scope>NUCLEOTIDE SEQUENCE [LARGE SCALE GENOMIC DNA]</scope>
    <source>
        <strain evidence="4 5">DSM 45928</strain>
    </source>
</reference>
<gene>
    <name evidence="4" type="ORF">FB566_2721</name>
</gene>
<keyword evidence="5" id="KW-1185">Reference proteome</keyword>
<dbReference type="OrthoDB" id="5171929at2"/>
<evidence type="ECO:0000313" key="5">
    <source>
        <dbReference type="Proteomes" id="UP000317043"/>
    </source>
</evidence>
<dbReference type="PANTHER" id="PTHR33392">
    <property type="entry name" value="POLYISOPRENYL-TEICHOIC ACID--PEPTIDOGLYCAN TEICHOIC ACID TRANSFERASE TAGU"/>
    <property type="match status" value="1"/>
</dbReference>
<accession>A0A543AX65</accession>
<sequence>MAKHVRKVQRVPRWAILMSGVGAVVMLAVIATLGYTAFVRTAIDDALQEESLLPDIADSDADGITGPLNLLLVGADLRVDKHNAALADTIIILHINKNLDTATLISLPRDLLVDIPDCGPGPGGDPCQDKINAAYSFVGPEVSDSMSNLATTITNLTGVTFNGAAVVNFEGFMSTVEMFGGIELCLTEDLYTEHGSGFYPQGCNEYNPQDALSIVRERKNWPDGDYGRQRMQQHFIKQLLKRAEEEGYLSNPMKVTTLIEKMTGQIVYDLGPFDPVDFAVALRHVKPSKMDMVKLPSHPENINNVSYVVITPGTDEETRSEALFKAIRDDTLTEWIAGNPDYINTDPKTQTE</sequence>
<dbReference type="InParanoid" id="A0A543AX65"/>
<feature type="transmembrane region" description="Helical" evidence="2">
    <location>
        <begin position="12"/>
        <end position="38"/>
    </location>
</feature>
<dbReference type="NCBIfam" id="TIGR00350">
    <property type="entry name" value="lytR_cpsA_psr"/>
    <property type="match status" value="1"/>
</dbReference>
<comment type="caution">
    <text evidence="4">The sequence shown here is derived from an EMBL/GenBank/DDBJ whole genome shotgun (WGS) entry which is preliminary data.</text>
</comment>
<dbReference type="Proteomes" id="UP000317043">
    <property type="component" value="Unassembled WGS sequence"/>
</dbReference>
<organism evidence="4 5">
    <name type="scientific">Stackebrandtia endophytica</name>
    <dbReference type="NCBI Taxonomy" id="1496996"/>
    <lineage>
        <taxon>Bacteria</taxon>
        <taxon>Bacillati</taxon>
        <taxon>Actinomycetota</taxon>
        <taxon>Actinomycetes</taxon>
        <taxon>Glycomycetales</taxon>
        <taxon>Glycomycetaceae</taxon>
        <taxon>Stackebrandtia</taxon>
    </lineage>
</organism>
<evidence type="ECO:0000259" key="3">
    <source>
        <dbReference type="Pfam" id="PF03816"/>
    </source>
</evidence>
<keyword evidence="2" id="KW-0472">Membrane</keyword>
<comment type="similarity">
    <text evidence="1">Belongs to the LytR/CpsA/Psr (LCP) family.</text>
</comment>